<gene>
    <name evidence="2" type="ORF">PAPYR_5528</name>
</gene>
<evidence type="ECO:0000313" key="3">
    <source>
        <dbReference type="Proteomes" id="UP001141327"/>
    </source>
</evidence>
<keyword evidence="3" id="KW-1185">Reference proteome</keyword>
<reference evidence="2" key="1">
    <citation type="journal article" date="2022" name="bioRxiv">
        <title>Genomics of Preaxostyla Flagellates Illuminates Evolutionary Transitions and the Path Towards Mitochondrial Loss.</title>
        <authorList>
            <person name="Novak L.V.F."/>
            <person name="Treitli S.C."/>
            <person name="Pyrih J."/>
            <person name="Halakuc P."/>
            <person name="Pipaliya S.V."/>
            <person name="Vacek V."/>
            <person name="Brzon O."/>
            <person name="Soukal P."/>
            <person name="Eme L."/>
            <person name="Dacks J.B."/>
            <person name="Karnkowska A."/>
            <person name="Elias M."/>
            <person name="Hampl V."/>
        </authorList>
    </citation>
    <scope>NUCLEOTIDE SEQUENCE</scope>
    <source>
        <strain evidence="2">RCP-MX</strain>
    </source>
</reference>
<name>A0ABQ8UPX9_9EUKA</name>
<evidence type="ECO:0000313" key="2">
    <source>
        <dbReference type="EMBL" id="KAJ4458760.1"/>
    </source>
</evidence>
<comment type="caution">
    <text evidence="2">The sequence shown here is derived from an EMBL/GenBank/DDBJ whole genome shotgun (WGS) entry which is preliminary data.</text>
</comment>
<protein>
    <submittedName>
        <fullName evidence="2">Uncharacterized protein</fullName>
    </submittedName>
</protein>
<dbReference type="EMBL" id="JAPMOS010000026">
    <property type="protein sequence ID" value="KAJ4458760.1"/>
    <property type="molecule type" value="Genomic_DNA"/>
</dbReference>
<feature type="compositionally biased region" description="Low complexity" evidence="1">
    <location>
        <begin position="11"/>
        <end position="23"/>
    </location>
</feature>
<evidence type="ECO:0000256" key="1">
    <source>
        <dbReference type="SAM" id="MobiDB-lite"/>
    </source>
</evidence>
<proteinExistence type="predicted"/>
<accession>A0ABQ8UPX9</accession>
<sequence>MSRGSPMKELSSPPTASSSPASSSANITDILMMEEDPFIQVWSCIFLLSDKRARLQTASAHKYLSEILFQCPNEPFEFFIPQLWSVWVE</sequence>
<feature type="region of interest" description="Disordered" evidence="1">
    <location>
        <begin position="1"/>
        <end position="23"/>
    </location>
</feature>
<dbReference type="Proteomes" id="UP001141327">
    <property type="component" value="Unassembled WGS sequence"/>
</dbReference>
<organism evidence="2 3">
    <name type="scientific">Paratrimastix pyriformis</name>
    <dbReference type="NCBI Taxonomy" id="342808"/>
    <lineage>
        <taxon>Eukaryota</taxon>
        <taxon>Metamonada</taxon>
        <taxon>Preaxostyla</taxon>
        <taxon>Paratrimastigidae</taxon>
        <taxon>Paratrimastix</taxon>
    </lineage>
</organism>